<protein>
    <submittedName>
        <fullName evidence="1">Modulator of Rho-dependent transcription termination (ROF)</fullName>
    </submittedName>
</protein>
<dbReference type="SUPFAM" id="SSF101744">
    <property type="entry name" value="Rof/RNase P subunit-like"/>
    <property type="match status" value="1"/>
</dbReference>
<organism evidence="1 2">
    <name type="scientific">Tepidimonas fonticaldi</name>
    <dbReference type="NCBI Taxonomy" id="1101373"/>
    <lineage>
        <taxon>Bacteria</taxon>
        <taxon>Pseudomonadati</taxon>
        <taxon>Pseudomonadota</taxon>
        <taxon>Betaproteobacteria</taxon>
        <taxon>Burkholderiales</taxon>
        <taxon>Tepidimonas</taxon>
    </lineage>
</organism>
<sequence>MDSYRPIDCHLHDYLEIACLYRYRLLLELVDGGRLEADAISTETRPSKEEFLLVASESGQQALRLDLLLAITPLTPGARFGRVLLGNRPKT</sequence>
<evidence type="ECO:0000313" key="2">
    <source>
        <dbReference type="Proteomes" id="UP000316388"/>
    </source>
</evidence>
<dbReference type="Gene3D" id="2.30.30.400">
    <property type="entry name" value="Rof-like"/>
    <property type="match status" value="1"/>
</dbReference>
<dbReference type="InterPro" id="IPR038626">
    <property type="entry name" value="Rof-like_sf"/>
</dbReference>
<reference evidence="1 2" key="1">
    <citation type="submission" date="2019-07" db="EMBL/GenBank/DDBJ databases">
        <title>Tepidimonas fonticaldi AT-A2 draft genome.</title>
        <authorList>
            <person name="Da Costa M.S."/>
            <person name="Froufe H.J.C."/>
            <person name="Egas C."/>
            <person name="Albuquerque L."/>
        </authorList>
    </citation>
    <scope>NUCLEOTIDE SEQUENCE [LARGE SCALE GENOMIC DNA]</scope>
    <source>
        <strain evidence="1 2">AT-A2</strain>
    </source>
</reference>
<evidence type="ECO:0000313" key="1">
    <source>
        <dbReference type="EMBL" id="TSE32903.1"/>
    </source>
</evidence>
<dbReference type="EMBL" id="VJOO01000079">
    <property type="protein sequence ID" value="TSE32903.1"/>
    <property type="molecule type" value="Genomic_DNA"/>
</dbReference>
<accession>A0A554XAP3</accession>
<dbReference type="InterPro" id="IPR009778">
    <property type="entry name" value="ROF"/>
</dbReference>
<dbReference type="Proteomes" id="UP000316388">
    <property type="component" value="Unassembled WGS sequence"/>
</dbReference>
<comment type="caution">
    <text evidence="1">The sequence shown here is derived from an EMBL/GenBank/DDBJ whole genome shotgun (WGS) entry which is preliminary data.</text>
</comment>
<proteinExistence type="predicted"/>
<dbReference type="RefSeq" id="WP_143969938.1">
    <property type="nucleotide sequence ID" value="NZ_VJOO01000079.1"/>
</dbReference>
<gene>
    <name evidence="1" type="ORF">Tfont_02815</name>
</gene>
<dbReference type="AlphaFoldDB" id="A0A554XAP3"/>
<dbReference type="Pfam" id="PF07073">
    <property type="entry name" value="ROF"/>
    <property type="match status" value="1"/>
</dbReference>
<name>A0A554XAP3_9BURK</name>
<dbReference type="InterPro" id="IPR023534">
    <property type="entry name" value="Rof/RNase_P-like"/>
</dbReference>